<name>A0A263D7T5_9PSEU</name>
<sequence length="135" mass="13530">MSTVTAEVGRKGDLLRVSLRIDGWGTAAFGVLMLVAGPWLPGPLGLPASWFVPIGIAMLGGAIALGLISGCPVIPARYARVAVAANAALGVALLPVAFAGVLPLTALGVGVVVLGAAWVLTFAALEYTGIRRATA</sequence>
<keyword evidence="1" id="KW-0472">Membrane</keyword>
<dbReference type="InParanoid" id="A0A263D7T5"/>
<dbReference type="OrthoDB" id="5197002at2"/>
<proteinExistence type="predicted"/>
<feature type="transmembrane region" description="Helical" evidence="1">
    <location>
        <begin position="81"/>
        <end position="98"/>
    </location>
</feature>
<dbReference type="AlphaFoldDB" id="A0A263D7T5"/>
<feature type="transmembrane region" description="Helical" evidence="1">
    <location>
        <begin position="104"/>
        <end position="125"/>
    </location>
</feature>
<gene>
    <name evidence="2" type="ORF">CFN78_08375</name>
</gene>
<keyword evidence="1" id="KW-1133">Transmembrane helix</keyword>
<reference evidence="2 3" key="1">
    <citation type="submission" date="2017-07" db="EMBL/GenBank/DDBJ databases">
        <title>Amycolatopsis antarcticus sp. nov., isolated from the surface of an Antarcticus brown macroalga.</title>
        <authorList>
            <person name="Wang J."/>
            <person name="Leiva S."/>
            <person name="Huang J."/>
            <person name="Huang Y."/>
        </authorList>
    </citation>
    <scope>NUCLEOTIDE SEQUENCE [LARGE SCALE GENOMIC DNA]</scope>
    <source>
        <strain evidence="2 3">AU-G6</strain>
    </source>
</reference>
<feature type="transmembrane region" description="Helical" evidence="1">
    <location>
        <begin position="52"/>
        <end position="74"/>
    </location>
</feature>
<evidence type="ECO:0008006" key="4">
    <source>
        <dbReference type="Google" id="ProtNLM"/>
    </source>
</evidence>
<dbReference type="EMBL" id="NKYE01000004">
    <property type="protein sequence ID" value="OZM73546.1"/>
    <property type="molecule type" value="Genomic_DNA"/>
</dbReference>
<evidence type="ECO:0000313" key="3">
    <source>
        <dbReference type="Proteomes" id="UP000242444"/>
    </source>
</evidence>
<evidence type="ECO:0000313" key="2">
    <source>
        <dbReference type="EMBL" id="OZM73546.1"/>
    </source>
</evidence>
<feature type="transmembrane region" description="Helical" evidence="1">
    <location>
        <begin position="21"/>
        <end position="40"/>
    </location>
</feature>
<dbReference type="Proteomes" id="UP000242444">
    <property type="component" value="Unassembled WGS sequence"/>
</dbReference>
<keyword evidence="3" id="KW-1185">Reference proteome</keyword>
<dbReference type="RefSeq" id="WP_094862062.1">
    <property type="nucleotide sequence ID" value="NZ_NKYE01000004.1"/>
</dbReference>
<accession>A0A263D7T5</accession>
<keyword evidence="1" id="KW-0812">Transmembrane</keyword>
<protein>
    <recommendedName>
        <fullName evidence="4">Integral membrane protein</fullName>
    </recommendedName>
</protein>
<organism evidence="2 3">
    <name type="scientific">Amycolatopsis antarctica</name>
    <dbReference type="NCBI Taxonomy" id="1854586"/>
    <lineage>
        <taxon>Bacteria</taxon>
        <taxon>Bacillati</taxon>
        <taxon>Actinomycetota</taxon>
        <taxon>Actinomycetes</taxon>
        <taxon>Pseudonocardiales</taxon>
        <taxon>Pseudonocardiaceae</taxon>
        <taxon>Amycolatopsis</taxon>
    </lineage>
</organism>
<comment type="caution">
    <text evidence="2">The sequence shown here is derived from an EMBL/GenBank/DDBJ whole genome shotgun (WGS) entry which is preliminary data.</text>
</comment>
<evidence type="ECO:0000256" key="1">
    <source>
        <dbReference type="SAM" id="Phobius"/>
    </source>
</evidence>